<evidence type="ECO:0000313" key="4">
    <source>
        <dbReference type="Proteomes" id="UP000054279"/>
    </source>
</evidence>
<protein>
    <submittedName>
        <fullName evidence="3">Unplaced genomic scaffold SPHSTscaffold_324, whole genome shotgun sequence</fullName>
    </submittedName>
</protein>
<keyword evidence="4" id="KW-1185">Reference proteome</keyword>
<feature type="region of interest" description="Disordered" evidence="1">
    <location>
        <begin position="88"/>
        <end position="119"/>
    </location>
</feature>
<accession>A0A0C9UE04</accession>
<feature type="compositionally biased region" description="Acidic residues" evidence="1">
    <location>
        <begin position="91"/>
        <end position="106"/>
    </location>
</feature>
<sequence length="119" mass="12750">MPPSNSNGKSSTASDFDPKDPSTSTSTLIDQVELIRQVLVNANIDENADGVGDIASLLKQVDAADQVAQGVETKLDKILEDLEELLKGFDENETGEEVEEEEEGQAEEAQAQDGKAEKS</sequence>
<feature type="region of interest" description="Disordered" evidence="1">
    <location>
        <begin position="1"/>
        <end position="27"/>
    </location>
</feature>
<feature type="compositionally biased region" description="Polar residues" evidence="1">
    <location>
        <begin position="1"/>
        <end position="14"/>
    </location>
</feature>
<gene>
    <name evidence="3" type="ORF">M422DRAFT_38484</name>
    <name evidence="2" type="ORF">M422DRAFT_39485</name>
</gene>
<dbReference type="HOGENOM" id="CLU_2062954_0_0_1"/>
<evidence type="ECO:0000256" key="1">
    <source>
        <dbReference type="SAM" id="MobiDB-lite"/>
    </source>
</evidence>
<dbReference type="EMBL" id="KN837605">
    <property type="protein sequence ID" value="KIJ23711.1"/>
    <property type="molecule type" value="Genomic_DNA"/>
</dbReference>
<proteinExistence type="predicted"/>
<name>A0A0C9UE04_SPHS4</name>
<dbReference type="AlphaFoldDB" id="A0A0C9UE04"/>
<evidence type="ECO:0000313" key="2">
    <source>
        <dbReference type="EMBL" id="KIJ23711.1"/>
    </source>
</evidence>
<dbReference type="Proteomes" id="UP000054279">
    <property type="component" value="Unassembled WGS sequence"/>
</dbReference>
<evidence type="ECO:0000313" key="3">
    <source>
        <dbReference type="EMBL" id="KIJ25774.1"/>
    </source>
</evidence>
<organism evidence="2 4">
    <name type="scientific">Sphaerobolus stellatus (strain SS14)</name>
    <dbReference type="NCBI Taxonomy" id="990650"/>
    <lineage>
        <taxon>Eukaryota</taxon>
        <taxon>Fungi</taxon>
        <taxon>Dikarya</taxon>
        <taxon>Basidiomycota</taxon>
        <taxon>Agaricomycotina</taxon>
        <taxon>Agaricomycetes</taxon>
        <taxon>Phallomycetidae</taxon>
        <taxon>Geastrales</taxon>
        <taxon>Sphaerobolaceae</taxon>
        <taxon>Sphaerobolus</taxon>
    </lineage>
</organism>
<reference evidence="2 4" key="1">
    <citation type="submission" date="2014-06" db="EMBL/GenBank/DDBJ databases">
        <title>Evolutionary Origins and Diversification of the Mycorrhizal Mutualists.</title>
        <authorList>
            <consortium name="DOE Joint Genome Institute"/>
            <consortium name="Mycorrhizal Genomics Consortium"/>
            <person name="Kohler A."/>
            <person name="Kuo A."/>
            <person name="Nagy L.G."/>
            <person name="Floudas D."/>
            <person name="Copeland A."/>
            <person name="Barry K.W."/>
            <person name="Cichocki N."/>
            <person name="Veneault-Fourrey C."/>
            <person name="LaButti K."/>
            <person name="Lindquist E.A."/>
            <person name="Lipzen A."/>
            <person name="Lundell T."/>
            <person name="Morin E."/>
            <person name="Murat C."/>
            <person name="Riley R."/>
            <person name="Ohm R."/>
            <person name="Sun H."/>
            <person name="Tunlid A."/>
            <person name="Henrissat B."/>
            <person name="Grigoriev I.V."/>
            <person name="Hibbett D.S."/>
            <person name="Martin F."/>
        </authorList>
    </citation>
    <scope>NUCLEOTIDE SEQUENCE [LARGE SCALE GENOMIC DNA]</scope>
    <source>
        <strain evidence="2 4">SS14</strain>
    </source>
</reference>
<dbReference type="EMBL" id="KN837399">
    <property type="protein sequence ID" value="KIJ25774.1"/>
    <property type="molecule type" value="Genomic_DNA"/>
</dbReference>